<dbReference type="Pfam" id="PF00905">
    <property type="entry name" value="Transpeptidase"/>
    <property type="match status" value="1"/>
</dbReference>
<keyword evidence="1" id="KW-0732">Signal</keyword>
<dbReference type="Gene3D" id="3.40.710.10">
    <property type="entry name" value="DD-peptidase/beta-lactamase superfamily"/>
    <property type="match status" value="1"/>
</dbReference>
<evidence type="ECO:0000313" key="4">
    <source>
        <dbReference type="Proteomes" id="UP000283063"/>
    </source>
</evidence>
<dbReference type="EMBL" id="CP033219">
    <property type="protein sequence ID" value="AZV77625.1"/>
    <property type="molecule type" value="Genomic_DNA"/>
</dbReference>
<dbReference type="OrthoDB" id="9762883at2"/>
<dbReference type="GO" id="GO:0008658">
    <property type="term" value="F:penicillin binding"/>
    <property type="evidence" value="ECO:0007669"/>
    <property type="project" value="InterPro"/>
</dbReference>
<feature type="chain" id="PRO_5018994376" evidence="1">
    <location>
        <begin position="30"/>
        <end position="271"/>
    </location>
</feature>
<gene>
    <name evidence="3" type="primary">blaOXA</name>
    <name evidence="3" type="ORF">EBB79_06765</name>
</gene>
<feature type="domain" description="Penicillin-binding protein transpeptidase" evidence="2">
    <location>
        <begin position="69"/>
        <end position="263"/>
    </location>
</feature>
<sequence length="271" mass="30313">MASQWIRKNFLTTATCAVFAFFLSAAVSAEEMVDRSDLVRVFEDEGMNGSFALLDVADNRLVVVNAERVFQRFIPASTFKFANSLIALELGVIADENEIIPYGGEPQPFKAWEQDMRIGNAFAVSNVPVFQELARRVGKDRYTELLENLSYGNGTVGAEVERFWLDGPLKISAVEQVRFLAALATWRLPFSNHSQTLVHDISVIESRNNAILYGKTGWTVASDPGIGWFVGWVQNNDNVYAFALNMDMRSQNNAPQRVAMARRLLSELGVY</sequence>
<name>A0A3T0N0U1_9RHOB</name>
<dbReference type="NCBIfam" id="NF012161">
    <property type="entry name" value="bla_class_D_main"/>
    <property type="match status" value="1"/>
</dbReference>
<evidence type="ECO:0000259" key="2">
    <source>
        <dbReference type="Pfam" id="PF00905"/>
    </source>
</evidence>
<keyword evidence="4" id="KW-1185">Reference proteome</keyword>
<feature type="signal peptide" evidence="1">
    <location>
        <begin position="1"/>
        <end position="29"/>
    </location>
</feature>
<reference evidence="3 4" key="1">
    <citation type="submission" date="2018-10" db="EMBL/GenBank/DDBJ databases">
        <title>Parasedimentitalea marina sp. nov., a psychrophilic bacterium isolated from deep seawater of the New Britain Trench.</title>
        <authorList>
            <person name="Cao J."/>
        </authorList>
    </citation>
    <scope>NUCLEOTIDE SEQUENCE [LARGE SCALE GENOMIC DNA]</scope>
    <source>
        <strain evidence="3 4">W43</strain>
    </source>
</reference>
<proteinExistence type="predicted"/>
<evidence type="ECO:0000256" key="1">
    <source>
        <dbReference type="SAM" id="SignalP"/>
    </source>
</evidence>
<dbReference type="AlphaFoldDB" id="A0A3T0N0U1"/>
<dbReference type="Proteomes" id="UP000283063">
    <property type="component" value="Chromosome"/>
</dbReference>
<dbReference type="SUPFAM" id="SSF56601">
    <property type="entry name" value="beta-lactamase/transpeptidase-like"/>
    <property type="match status" value="1"/>
</dbReference>
<dbReference type="InterPro" id="IPR012338">
    <property type="entry name" value="Beta-lactam/transpept-like"/>
</dbReference>
<dbReference type="KEGG" id="sedi:EBB79_06765"/>
<evidence type="ECO:0000313" key="3">
    <source>
        <dbReference type="EMBL" id="AZV77625.1"/>
    </source>
</evidence>
<protein>
    <submittedName>
        <fullName evidence="3">Class D beta-lactamase</fullName>
    </submittedName>
</protein>
<dbReference type="InterPro" id="IPR001460">
    <property type="entry name" value="PCN-bd_Tpept"/>
</dbReference>
<accession>A0A3T0N0U1</accession>
<organism evidence="3 4">
    <name type="scientific">Parasedimentitalea marina</name>
    <dbReference type="NCBI Taxonomy" id="2483033"/>
    <lineage>
        <taxon>Bacteria</taxon>
        <taxon>Pseudomonadati</taxon>
        <taxon>Pseudomonadota</taxon>
        <taxon>Alphaproteobacteria</taxon>
        <taxon>Rhodobacterales</taxon>
        <taxon>Paracoccaceae</taxon>
        <taxon>Parasedimentitalea</taxon>
    </lineage>
</organism>